<keyword evidence="1" id="KW-0472">Membrane</keyword>
<keyword evidence="3" id="KW-1185">Reference proteome</keyword>
<accession>A0ABP1RHD9</accession>
<keyword evidence="1" id="KW-1133">Transmembrane helix</keyword>
<gene>
    <name evidence="2" type="ORF">ODALV1_LOCUS22190</name>
</gene>
<keyword evidence="1" id="KW-0812">Transmembrane</keyword>
<feature type="transmembrane region" description="Helical" evidence="1">
    <location>
        <begin position="89"/>
        <end position="111"/>
    </location>
</feature>
<sequence length="279" mass="31944">MESLLTPGEKKLIIFCIQNAYQGIPPTCLMYTMQRWFSPCDSATVGYIFIPECSNNLGKGVKWALSSKLGLGAVCIVSFWFNIDALGTYVFYLVSISFLWYYCIVLHLRLFQKNSVNIIKSGKKRSLLVFRELQLLNRYHNGIQQGALILAYMFLITNIFIIGNYVLITMGSDIALTELVMFSLVCVQSFLYILVYFGIASRVYSDSKRVINGLKENIVPRINNGDVRKWAQNTIFQNLKSVWAWAYLDESYASKCYPTLVDCFSLVMYFSNLHRAVTQ</sequence>
<name>A0ABP1RHD9_9HEXA</name>
<organism evidence="2 3">
    <name type="scientific">Orchesella dallaii</name>
    <dbReference type="NCBI Taxonomy" id="48710"/>
    <lineage>
        <taxon>Eukaryota</taxon>
        <taxon>Metazoa</taxon>
        <taxon>Ecdysozoa</taxon>
        <taxon>Arthropoda</taxon>
        <taxon>Hexapoda</taxon>
        <taxon>Collembola</taxon>
        <taxon>Entomobryomorpha</taxon>
        <taxon>Entomobryoidea</taxon>
        <taxon>Orchesellidae</taxon>
        <taxon>Orchesellinae</taxon>
        <taxon>Orchesella</taxon>
    </lineage>
</organism>
<evidence type="ECO:0000256" key="1">
    <source>
        <dbReference type="SAM" id="Phobius"/>
    </source>
</evidence>
<evidence type="ECO:0000313" key="2">
    <source>
        <dbReference type="EMBL" id="CAL8128339.1"/>
    </source>
</evidence>
<dbReference type="Proteomes" id="UP001642540">
    <property type="component" value="Unassembled WGS sequence"/>
</dbReference>
<comment type="caution">
    <text evidence="2">The sequence shown here is derived from an EMBL/GenBank/DDBJ whole genome shotgun (WGS) entry which is preliminary data.</text>
</comment>
<reference evidence="2 3" key="1">
    <citation type="submission" date="2024-08" db="EMBL/GenBank/DDBJ databases">
        <authorList>
            <person name="Cucini C."/>
            <person name="Frati F."/>
        </authorList>
    </citation>
    <scope>NUCLEOTIDE SEQUENCE [LARGE SCALE GENOMIC DNA]</scope>
</reference>
<dbReference type="EMBL" id="CAXLJM020000075">
    <property type="protein sequence ID" value="CAL8128339.1"/>
    <property type="molecule type" value="Genomic_DNA"/>
</dbReference>
<feature type="transmembrane region" description="Helical" evidence="1">
    <location>
        <begin position="179"/>
        <end position="199"/>
    </location>
</feature>
<feature type="transmembrane region" description="Helical" evidence="1">
    <location>
        <begin position="147"/>
        <end position="167"/>
    </location>
</feature>
<proteinExistence type="predicted"/>
<protein>
    <recommendedName>
        <fullName evidence="4">Gustatory receptor</fullName>
    </recommendedName>
</protein>
<evidence type="ECO:0000313" key="3">
    <source>
        <dbReference type="Proteomes" id="UP001642540"/>
    </source>
</evidence>
<evidence type="ECO:0008006" key="4">
    <source>
        <dbReference type="Google" id="ProtNLM"/>
    </source>
</evidence>